<dbReference type="RefSeq" id="WP_192567241.1">
    <property type="nucleotide sequence ID" value="NZ_JACZEP010000005.1"/>
</dbReference>
<name>A0ABR9GQJ9_9HYPH</name>
<comment type="caution">
    <text evidence="1">The sequence shown here is derived from an EMBL/GenBank/DDBJ whole genome shotgun (WGS) entry which is preliminary data.</text>
</comment>
<proteinExistence type="predicted"/>
<reference evidence="1 2" key="1">
    <citation type="submission" date="2020-09" db="EMBL/GenBank/DDBJ databases">
        <title>Draft Genome Sequence of Aminobacter carboxidus type strain DSM 1086, a soil Gram-negative carboxydobacterium.</title>
        <authorList>
            <person name="Turrini P."/>
            <person name="Tescari M."/>
            <person name="Artuso I."/>
            <person name="Lugli G.A."/>
            <person name="Frangipani E."/>
            <person name="Ventura M."/>
            <person name="Visca P."/>
        </authorList>
    </citation>
    <scope>NUCLEOTIDE SEQUENCE [LARGE SCALE GENOMIC DNA]</scope>
    <source>
        <strain evidence="1 2">DSM 1086</strain>
    </source>
</reference>
<protein>
    <submittedName>
        <fullName evidence="1">Uncharacterized protein</fullName>
    </submittedName>
</protein>
<keyword evidence="2" id="KW-1185">Reference proteome</keyword>
<organism evidence="1 2">
    <name type="scientific">Aminobacter carboxidus</name>
    <dbReference type="NCBI Taxonomy" id="376165"/>
    <lineage>
        <taxon>Bacteria</taxon>
        <taxon>Pseudomonadati</taxon>
        <taxon>Pseudomonadota</taxon>
        <taxon>Alphaproteobacteria</taxon>
        <taxon>Hyphomicrobiales</taxon>
        <taxon>Phyllobacteriaceae</taxon>
        <taxon>Aminobacter</taxon>
    </lineage>
</organism>
<gene>
    <name evidence="1" type="ORF">IHE39_16725</name>
</gene>
<sequence>MNFVSVIAVTEEVARKEASTKTGYAPETIGRVSLVIDEGNNSRQIAFVFETSQDVTRHPLYAKATLAEALDLAGKGVSDGPVLQFGPEVTVGG</sequence>
<evidence type="ECO:0000313" key="1">
    <source>
        <dbReference type="EMBL" id="MBE1205942.1"/>
    </source>
</evidence>
<accession>A0ABR9GQJ9</accession>
<evidence type="ECO:0000313" key="2">
    <source>
        <dbReference type="Proteomes" id="UP000598227"/>
    </source>
</evidence>
<dbReference type="EMBL" id="JACZEP010000005">
    <property type="protein sequence ID" value="MBE1205942.1"/>
    <property type="molecule type" value="Genomic_DNA"/>
</dbReference>
<dbReference type="Proteomes" id="UP000598227">
    <property type="component" value="Unassembled WGS sequence"/>
</dbReference>